<dbReference type="Pfam" id="PF18812">
    <property type="entry name" value="PBECR3"/>
    <property type="match status" value="1"/>
</dbReference>
<accession>A0AA86JPA0</accession>
<evidence type="ECO:0000313" key="2">
    <source>
        <dbReference type="EMBL" id="CAG9706388.1"/>
    </source>
</evidence>
<dbReference type="EMBL" id="CAKJVE010000004">
    <property type="protein sequence ID" value="CAG9706388.1"/>
    <property type="molecule type" value="Genomic_DNA"/>
</dbReference>
<evidence type="ECO:0000259" key="1">
    <source>
        <dbReference type="Pfam" id="PF18812"/>
    </source>
</evidence>
<feature type="domain" description="Phage-Barnase-EndoU-ColicinE5/D-RelE like nuclease 3" evidence="1">
    <location>
        <begin position="13"/>
        <end position="124"/>
    </location>
</feature>
<name>A0AA86JPA0_9CLOT</name>
<dbReference type="InterPro" id="IPR041301">
    <property type="entry name" value="PBECR3"/>
</dbReference>
<dbReference type="Proteomes" id="UP000789738">
    <property type="component" value="Unassembled WGS sequence"/>
</dbReference>
<dbReference type="AlphaFoldDB" id="A0AA86JPA0"/>
<sequence>MRDIMRKEYKAYKKVGKLQNSIGELLELDFPKVVYASPGVIKHIKKRHGKQLTKKIKDNIIEIVEKIIKEPDYFGISNKKNLVKSIELIKSIDNIELLLGLEIDAADEYIYVATLYPITIGKLNSKLFKGNIVKASNSGIKEKLLLCN</sequence>
<reference evidence="2" key="1">
    <citation type="submission" date="2021-10" db="EMBL/GenBank/DDBJ databases">
        <authorList>
            <person name="Mesa V."/>
        </authorList>
    </citation>
    <scope>NUCLEOTIDE SEQUENCE</scope>
    <source>
        <strain evidence="2">CC3_PB</strain>
    </source>
</reference>
<comment type="caution">
    <text evidence="2">The sequence shown here is derived from an EMBL/GenBank/DDBJ whole genome shotgun (WGS) entry which is preliminary data.</text>
</comment>
<organism evidence="2 3">
    <name type="scientific">Clostridium neonatale</name>
    <dbReference type="NCBI Taxonomy" id="137838"/>
    <lineage>
        <taxon>Bacteria</taxon>
        <taxon>Bacillati</taxon>
        <taxon>Bacillota</taxon>
        <taxon>Clostridia</taxon>
        <taxon>Eubacteriales</taxon>
        <taxon>Clostridiaceae</taxon>
        <taxon>Clostridium</taxon>
    </lineage>
</organism>
<evidence type="ECO:0000313" key="3">
    <source>
        <dbReference type="Proteomes" id="UP000789738"/>
    </source>
</evidence>
<protein>
    <recommendedName>
        <fullName evidence="1">Phage-Barnase-EndoU-ColicinE5/D-RelE like nuclease 3 domain-containing protein</fullName>
    </recommendedName>
</protein>
<gene>
    <name evidence="2" type="ORF">CNEO_42413</name>
</gene>
<proteinExistence type="predicted"/>